<dbReference type="Pfam" id="PF00067">
    <property type="entry name" value="p450"/>
    <property type="match status" value="1"/>
</dbReference>
<evidence type="ECO:0000256" key="9">
    <source>
        <dbReference type="RuleBase" id="RU000461"/>
    </source>
</evidence>
<feature type="binding site" description="axial binding residue" evidence="8">
    <location>
        <position position="470"/>
    </location>
    <ligand>
        <name>heme</name>
        <dbReference type="ChEBI" id="CHEBI:30413"/>
    </ligand>
    <ligandPart>
        <name>Fe</name>
        <dbReference type="ChEBI" id="CHEBI:18248"/>
    </ligandPart>
</feature>
<dbReference type="GeneID" id="37222313"/>
<keyword evidence="11" id="KW-1185">Reference proteome</keyword>
<protein>
    <submittedName>
        <fullName evidence="10">Cytochrome P450</fullName>
    </submittedName>
</protein>
<accession>A0A395H9M8</accession>
<dbReference type="OrthoDB" id="3945418at2759"/>
<dbReference type="AlphaFoldDB" id="A0A395H9M8"/>
<evidence type="ECO:0000256" key="6">
    <source>
        <dbReference type="ARBA" id="ARBA00023004"/>
    </source>
</evidence>
<keyword evidence="4 8" id="KW-0479">Metal-binding</keyword>
<evidence type="ECO:0000256" key="7">
    <source>
        <dbReference type="ARBA" id="ARBA00023033"/>
    </source>
</evidence>
<evidence type="ECO:0000256" key="5">
    <source>
        <dbReference type="ARBA" id="ARBA00023002"/>
    </source>
</evidence>
<dbReference type="PANTHER" id="PTHR24305:SF157">
    <property type="entry name" value="N-ACETYLTRYPTOPHAN 6-HYDROXYLASE IVOC-RELATED"/>
    <property type="match status" value="1"/>
</dbReference>
<dbReference type="PRINTS" id="PR00463">
    <property type="entry name" value="EP450I"/>
</dbReference>
<sequence>MSGDSFLQTLLNTSRGYAQIILTPALIEWRQLLIYAGALFLAYKVSRGIYSVYFSPLASIPGPKLAALTHLYESYYEIVLGGQYFKRVAELHRIYGPVVRVTPNEVHFNDPEFIDMVYPSPARKTNKPLWFAQRTGTPYSIVSTPDHDLHRRRRNALNSFFSVASIRRLEPIMKKYMGIMVARMEEAGKSGGIMHMHHVFKACASDVITVYAFGECFGFMDRPDFGRSFFESTDVFFYLTHIFGLVPWLVHYVQNMPSWLVKMLLPSLSELRDRQDWWIAKVREIRASPNPERVKSTIFEGILNSSLPPEEKTDERLASEAQLVVFAGEGTTAYTLTCCLYQLLAHPDEVHKLKQELTQAVPDPNHILLHQVDSLPYLNAIIQEAVRLHPGVMARQVRISPEVPVIYTDKEKGQTYVVPPNTVTSMSPLDIHMHPAAFGPDAYAFRPQRFIDDPKLVRYFIGFSRGARNCVGMTLARREMAIILATLFLKYDVYNGQPGQGPTLELYDTQRARDIDANSDYIIPVPAKGSEGLRVKIRN</sequence>
<dbReference type="RefSeq" id="XP_025578889.1">
    <property type="nucleotide sequence ID" value="XM_025717448.1"/>
</dbReference>
<evidence type="ECO:0000256" key="4">
    <source>
        <dbReference type="ARBA" id="ARBA00022723"/>
    </source>
</evidence>
<evidence type="ECO:0000256" key="3">
    <source>
        <dbReference type="ARBA" id="ARBA00022617"/>
    </source>
</evidence>
<reference evidence="10 11" key="1">
    <citation type="submission" date="2018-02" db="EMBL/GenBank/DDBJ databases">
        <title>The genomes of Aspergillus section Nigri reveals drivers in fungal speciation.</title>
        <authorList>
            <consortium name="DOE Joint Genome Institute"/>
            <person name="Vesth T.C."/>
            <person name="Nybo J."/>
            <person name="Theobald S."/>
            <person name="Brandl J."/>
            <person name="Frisvad J.C."/>
            <person name="Nielsen K.F."/>
            <person name="Lyhne E.K."/>
            <person name="Kogle M.E."/>
            <person name="Kuo A."/>
            <person name="Riley R."/>
            <person name="Clum A."/>
            <person name="Nolan M."/>
            <person name="Lipzen A."/>
            <person name="Salamov A."/>
            <person name="Henrissat B."/>
            <person name="Wiebenga A."/>
            <person name="De vries R.P."/>
            <person name="Grigoriev I.V."/>
            <person name="Mortensen U.H."/>
            <person name="Andersen M.R."/>
            <person name="Baker S.E."/>
        </authorList>
    </citation>
    <scope>NUCLEOTIDE SEQUENCE [LARGE SCALE GENOMIC DNA]</scope>
    <source>
        <strain evidence="10 11">CBS 121593</strain>
    </source>
</reference>
<dbReference type="EMBL" id="KZ824423">
    <property type="protein sequence ID" value="RAL04562.1"/>
    <property type="molecule type" value="Genomic_DNA"/>
</dbReference>
<keyword evidence="7 9" id="KW-0503">Monooxygenase</keyword>
<gene>
    <name evidence="10" type="ORF">BO80DRAFT_398872</name>
</gene>
<dbReference type="VEuPathDB" id="FungiDB:BO80DRAFT_398872"/>
<dbReference type="Gene3D" id="1.10.630.10">
    <property type="entry name" value="Cytochrome P450"/>
    <property type="match status" value="1"/>
</dbReference>
<dbReference type="CDD" id="cd11062">
    <property type="entry name" value="CYP58-like"/>
    <property type="match status" value="1"/>
</dbReference>
<evidence type="ECO:0000256" key="2">
    <source>
        <dbReference type="ARBA" id="ARBA00010617"/>
    </source>
</evidence>
<dbReference type="SUPFAM" id="SSF48264">
    <property type="entry name" value="Cytochrome P450"/>
    <property type="match status" value="1"/>
</dbReference>
<keyword evidence="3 8" id="KW-0349">Heme</keyword>
<evidence type="ECO:0000313" key="11">
    <source>
        <dbReference type="Proteomes" id="UP000249402"/>
    </source>
</evidence>
<dbReference type="PROSITE" id="PS00086">
    <property type="entry name" value="CYTOCHROME_P450"/>
    <property type="match status" value="1"/>
</dbReference>
<dbReference type="PANTHER" id="PTHR24305">
    <property type="entry name" value="CYTOCHROME P450"/>
    <property type="match status" value="1"/>
</dbReference>
<evidence type="ECO:0000313" key="10">
    <source>
        <dbReference type="EMBL" id="RAL04562.1"/>
    </source>
</evidence>
<dbReference type="PRINTS" id="PR00385">
    <property type="entry name" value="P450"/>
</dbReference>
<comment type="cofactor">
    <cofactor evidence="1 8">
        <name>heme</name>
        <dbReference type="ChEBI" id="CHEBI:30413"/>
    </cofactor>
</comment>
<keyword evidence="6 8" id="KW-0408">Iron</keyword>
<keyword evidence="5 9" id="KW-0560">Oxidoreductase</keyword>
<name>A0A395H9M8_9EURO</name>
<dbReference type="GO" id="GO:0004497">
    <property type="term" value="F:monooxygenase activity"/>
    <property type="evidence" value="ECO:0007669"/>
    <property type="project" value="UniProtKB-KW"/>
</dbReference>
<dbReference type="InterPro" id="IPR001128">
    <property type="entry name" value="Cyt_P450"/>
</dbReference>
<evidence type="ECO:0000256" key="8">
    <source>
        <dbReference type="PIRSR" id="PIRSR602401-1"/>
    </source>
</evidence>
<dbReference type="GO" id="GO:0016705">
    <property type="term" value="F:oxidoreductase activity, acting on paired donors, with incorporation or reduction of molecular oxygen"/>
    <property type="evidence" value="ECO:0007669"/>
    <property type="project" value="InterPro"/>
</dbReference>
<dbReference type="InterPro" id="IPR017972">
    <property type="entry name" value="Cyt_P450_CS"/>
</dbReference>
<dbReference type="STRING" id="1448316.A0A395H9M8"/>
<dbReference type="GO" id="GO:0005506">
    <property type="term" value="F:iron ion binding"/>
    <property type="evidence" value="ECO:0007669"/>
    <property type="project" value="InterPro"/>
</dbReference>
<proteinExistence type="inferred from homology"/>
<comment type="similarity">
    <text evidence="2 9">Belongs to the cytochrome P450 family.</text>
</comment>
<dbReference type="InterPro" id="IPR002401">
    <property type="entry name" value="Cyt_P450_E_grp-I"/>
</dbReference>
<organism evidence="10 11">
    <name type="scientific">Aspergillus ibericus CBS 121593</name>
    <dbReference type="NCBI Taxonomy" id="1448316"/>
    <lineage>
        <taxon>Eukaryota</taxon>
        <taxon>Fungi</taxon>
        <taxon>Dikarya</taxon>
        <taxon>Ascomycota</taxon>
        <taxon>Pezizomycotina</taxon>
        <taxon>Eurotiomycetes</taxon>
        <taxon>Eurotiomycetidae</taxon>
        <taxon>Eurotiales</taxon>
        <taxon>Aspergillaceae</taxon>
        <taxon>Aspergillus</taxon>
        <taxon>Aspergillus subgen. Circumdati</taxon>
    </lineage>
</organism>
<dbReference type="InterPro" id="IPR050121">
    <property type="entry name" value="Cytochrome_P450_monoxygenase"/>
</dbReference>
<dbReference type="GO" id="GO:0020037">
    <property type="term" value="F:heme binding"/>
    <property type="evidence" value="ECO:0007669"/>
    <property type="project" value="InterPro"/>
</dbReference>
<dbReference type="Proteomes" id="UP000249402">
    <property type="component" value="Unassembled WGS sequence"/>
</dbReference>
<evidence type="ECO:0000256" key="1">
    <source>
        <dbReference type="ARBA" id="ARBA00001971"/>
    </source>
</evidence>
<dbReference type="InterPro" id="IPR036396">
    <property type="entry name" value="Cyt_P450_sf"/>
</dbReference>